<dbReference type="Proteomes" id="UP000186705">
    <property type="component" value="Unassembled WGS sequence"/>
</dbReference>
<comment type="caution">
    <text evidence="1">The sequence shown here is derived from an EMBL/GenBank/DDBJ whole genome shotgun (WGS) entry which is preliminary data.</text>
</comment>
<name>A0A1U7NL79_9FIRM</name>
<evidence type="ECO:0000313" key="1">
    <source>
        <dbReference type="EMBL" id="OLU45352.1"/>
    </source>
</evidence>
<protein>
    <recommendedName>
        <fullName evidence="3">SAM-dependent methyltransferase</fullName>
    </recommendedName>
</protein>
<dbReference type="Pfam" id="PF12847">
    <property type="entry name" value="Methyltransf_18"/>
    <property type="match status" value="1"/>
</dbReference>
<proteinExistence type="predicted"/>
<dbReference type="InterPro" id="IPR029063">
    <property type="entry name" value="SAM-dependent_MTases_sf"/>
</dbReference>
<dbReference type="PIRSF" id="PIRSF018637">
    <property type="entry name" value="TrmK"/>
    <property type="match status" value="1"/>
</dbReference>
<reference evidence="1 2" key="1">
    <citation type="submission" date="2016-11" db="EMBL/GenBank/DDBJ databases">
        <title>Description of two novel members of the family Erysipelotrichaceae: Ileibacterium lipovorans gen. nov., sp. nov. and Dubosiella newyorkensis, gen. nov., sp. nov.</title>
        <authorList>
            <person name="Cox L.M."/>
            <person name="Sohn J."/>
            <person name="Tyrrell K.L."/>
            <person name="Citron D.M."/>
            <person name="Lawson P.A."/>
            <person name="Patel N.B."/>
            <person name="Iizumi T."/>
            <person name="Perez-Perez G.I."/>
            <person name="Goldstein E.J."/>
            <person name="Blaser M.J."/>
        </authorList>
    </citation>
    <scope>NUCLEOTIDE SEQUENCE [LARGE SCALE GENOMIC DNA]</scope>
    <source>
        <strain evidence="1 2">NYU-BL-A4</strain>
    </source>
</reference>
<dbReference type="EMBL" id="MPKA01000086">
    <property type="protein sequence ID" value="OLU45352.1"/>
    <property type="molecule type" value="Genomic_DNA"/>
</dbReference>
<dbReference type="OrthoDB" id="5881184at2"/>
<dbReference type="GeneID" id="78275985"/>
<dbReference type="Gene3D" id="3.40.50.150">
    <property type="entry name" value="Vaccinia Virus protein VP39"/>
    <property type="match status" value="1"/>
</dbReference>
<dbReference type="SUPFAM" id="SSF53335">
    <property type="entry name" value="S-adenosyl-L-methionine-dependent methyltransferases"/>
    <property type="match status" value="1"/>
</dbReference>
<dbReference type="STRING" id="1862672.BO225_08535"/>
<evidence type="ECO:0000313" key="2">
    <source>
        <dbReference type="Proteomes" id="UP000186705"/>
    </source>
</evidence>
<evidence type="ECO:0008006" key="3">
    <source>
        <dbReference type="Google" id="ProtNLM"/>
    </source>
</evidence>
<accession>A0A1U7NL79</accession>
<dbReference type="RefSeq" id="WP_076341836.1">
    <property type="nucleotide sequence ID" value="NZ_CAJTMI010000006.1"/>
</dbReference>
<sequence length="215" mass="24828">MIKLSKRLQAIYDLANGNVIADIGCDHGYIPLKLDQKKHKKVYACDVAQGPLSRAQALFEKENAKIDTILMDGISALPEDVDQVIIAGMGGKLIESILEKGKDKLVNVDSLILSPHRNAESLRSYLIKNHFRIEKERLVFEEDHAYWIMYCRKGSQTLSDWQVWYGAHVKEDDDYRKYLKIEKYKWEDLQNKVPASRFEEGKARLKWLDSKISQS</sequence>
<dbReference type="PANTHER" id="PTHR38451">
    <property type="entry name" value="TRNA (ADENINE(22)-N(1))-METHYLTRANSFERASE"/>
    <property type="match status" value="1"/>
</dbReference>
<keyword evidence="2" id="KW-1185">Reference proteome</keyword>
<dbReference type="PANTHER" id="PTHR38451:SF1">
    <property type="entry name" value="TRNA (ADENINE(22)-N(1))-METHYLTRANSFERASE"/>
    <property type="match status" value="1"/>
</dbReference>
<organism evidence="1 2">
    <name type="scientific">Dubosiella newyorkensis</name>
    <dbReference type="NCBI Taxonomy" id="1862672"/>
    <lineage>
        <taxon>Bacteria</taxon>
        <taxon>Bacillati</taxon>
        <taxon>Bacillota</taxon>
        <taxon>Erysipelotrichia</taxon>
        <taxon>Erysipelotrichales</taxon>
        <taxon>Erysipelotrichaceae</taxon>
        <taxon>Dubosiella</taxon>
    </lineage>
</organism>
<dbReference type="InterPro" id="IPR006901">
    <property type="entry name" value="TrmK"/>
</dbReference>
<dbReference type="GO" id="GO:0160105">
    <property type="term" value="F:tRNA (adenine(22)-N1)-methyltransferase activity"/>
    <property type="evidence" value="ECO:0007669"/>
    <property type="project" value="InterPro"/>
</dbReference>
<dbReference type="AlphaFoldDB" id="A0A1U7NL79"/>
<dbReference type="CDD" id="cd02440">
    <property type="entry name" value="AdoMet_MTases"/>
    <property type="match status" value="1"/>
</dbReference>
<gene>
    <name evidence="1" type="ORF">BO225_08535</name>
</gene>